<accession>A0A820HBB2</accession>
<protein>
    <submittedName>
        <fullName evidence="2">Uncharacterized protein</fullName>
    </submittedName>
</protein>
<gene>
    <name evidence="2" type="ORF">JBS370_LOCUS40134</name>
</gene>
<feature type="region of interest" description="Disordered" evidence="1">
    <location>
        <begin position="1"/>
        <end position="30"/>
    </location>
</feature>
<evidence type="ECO:0000256" key="1">
    <source>
        <dbReference type="SAM" id="MobiDB-lite"/>
    </source>
</evidence>
<reference evidence="2" key="1">
    <citation type="submission" date="2021-02" db="EMBL/GenBank/DDBJ databases">
        <authorList>
            <person name="Nowell W R."/>
        </authorList>
    </citation>
    <scope>NUCLEOTIDE SEQUENCE</scope>
</reference>
<comment type="caution">
    <text evidence="2">The sequence shown here is derived from an EMBL/GenBank/DDBJ whole genome shotgun (WGS) entry which is preliminary data.</text>
</comment>
<proteinExistence type="predicted"/>
<dbReference type="EMBL" id="CAJOBD010033426">
    <property type="protein sequence ID" value="CAF4293090.1"/>
    <property type="molecule type" value="Genomic_DNA"/>
</dbReference>
<dbReference type="Proteomes" id="UP000663836">
    <property type="component" value="Unassembled WGS sequence"/>
</dbReference>
<evidence type="ECO:0000313" key="3">
    <source>
        <dbReference type="Proteomes" id="UP000663836"/>
    </source>
</evidence>
<feature type="non-terminal residue" evidence="2">
    <location>
        <position position="1"/>
    </location>
</feature>
<dbReference type="AlphaFoldDB" id="A0A820HBB2"/>
<name>A0A820HBB2_9BILA</name>
<sequence>LTGKVSSQSTTMPLTKNDAQLTSKKNNICP</sequence>
<organism evidence="2 3">
    <name type="scientific">Rotaria sordida</name>
    <dbReference type="NCBI Taxonomy" id="392033"/>
    <lineage>
        <taxon>Eukaryota</taxon>
        <taxon>Metazoa</taxon>
        <taxon>Spiralia</taxon>
        <taxon>Gnathifera</taxon>
        <taxon>Rotifera</taxon>
        <taxon>Eurotatoria</taxon>
        <taxon>Bdelloidea</taxon>
        <taxon>Philodinida</taxon>
        <taxon>Philodinidae</taxon>
        <taxon>Rotaria</taxon>
    </lineage>
</organism>
<evidence type="ECO:0000313" key="2">
    <source>
        <dbReference type="EMBL" id="CAF4293090.1"/>
    </source>
</evidence>